<dbReference type="SUPFAM" id="SSF52833">
    <property type="entry name" value="Thioredoxin-like"/>
    <property type="match status" value="1"/>
</dbReference>
<dbReference type="EC" id="1.11.1.24" evidence="3"/>
<evidence type="ECO:0000256" key="11">
    <source>
        <dbReference type="ARBA" id="ARBA00042639"/>
    </source>
</evidence>
<evidence type="ECO:0000313" key="13">
    <source>
        <dbReference type="EMBL" id="PPU78651.1"/>
    </source>
</evidence>
<evidence type="ECO:0000256" key="3">
    <source>
        <dbReference type="ARBA" id="ARBA00013017"/>
    </source>
</evidence>
<keyword evidence="8" id="KW-0676">Redox-active center</keyword>
<dbReference type="Proteomes" id="UP000239561">
    <property type="component" value="Unassembled WGS sequence"/>
</dbReference>
<evidence type="ECO:0000256" key="4">
    <source>
        <dbReference type="ARBA" id="ARBA00022559"/>
    </source>
</evidence>
<keyword evidence="6" id="KW-0560">Oxidoreductase</keyword>
<dbReference type="OrthoDB" id="9812811at2"/>
<evidence type="ECO:0000256" key="2">
    <source>
        <dbReference type="ARBA" id="ARBA00011245"/>
    </source>
</evidence>
<evidence type="ECO:0000256" key="8">
    <source>
        <dbReference type="ARBA" id="ARBA00023284"/>
    </source>
</evidence>
<protein>
    <recommendedName>
        <fullName evidence="3">thioredoxin-dependent peroxiredoxin</fullName>
        <ecNumber evidence="3">1.11.1.24</ecNumber>
    </recommendedName>
    <alternativeName>
        <fullName evidence="9">Thioredoxin peroxidase</fullName>
    </alternativeName>
    <alternativeName>
        <fullName evidence="11">Thioredoxin-dependent peroxiredoxin Bcp</fullName>
    </alternativeName>
</protein>
<dbReference type="GO" id="GO:0034599">
    <property type="term" value="P:cellular response to oxidative stress"/>
    <property type="evidence" value="ECO:0007669"/>
    <property type="project" value="TreeGrafter"/>
</dbReference>
<dbReference type="CDD" id="cd03017">
    <property type="entry name" value="PRX_BCP"/>
    <property type="match status" value="1"/>
</dbReference>
<dbReference type="GO" id="GO:0008379">
    <property type="term" value="F:thioredoxin peroxidase activity"/>
    <property type="evidence" value="ECO:0007669"/>
    <property type="project" value="TreeGrafter"/>
</dbReference>
<organism evidence="13 14">
    <name type="scientific">Xanthomonas cucurbitae</name>
    <dbReference type="NCBI Taxonomy" id="56453"/>
    <lineage>
        <taxon>Bacteria</taxon>
        <taxon>Pseudomonadati</taxon>
        <taxon>Pseudomonadota</taxon>
        <taxon>Gammaproteobacteria</taxon>
        <taxon>Lysobacterales</taxon>
        <taxon>Lysobacteraceae</taxon>
        <taxon>Xanthomonas</taxon>
    </lineage>
</organism>
<evidence type="ECO:0000256" key="1">
    <source>
        <dbReference type="ARBA" id="ARBA00003330"/>
    </source>
</evidence>
<evidence type="ECO:0000256" key="7">
    <source>
        <dbReference type="ARBA" id="ARBA00023157"/>
    </source>
</evidence>
<name>A0A2S7DXZ6_9XANT</name>
<dbReference type="GO" id="GO:0045454">
    <property type="term" value="P:cell redox homeostasis"/>
    <property type="evidence" value="ECO:0007669"/>
    <property type="project" value="TreeGrafter"/>
</dbReference>
<comment type="catalytic activity">
    <reaction evidence="12">
        <text>a hydroperoxide + [thioredoxin]-dithiol = an alcohol + [thioredoxin]-disulfide + H2O</text>
        <dbReference type="Rhea" id="RHEA:62620"/>
        <dbReference type="Rhea" id="RHEA-COMP:10698"/>
        <dbReference type="Rhea" id="RHEA-COMP:10700"/>
        <dbReference type="ChEBI" id="CHEBI:15377"/>
        <dbReference type="ChEBI" id="CHEBI:29950"/>
        <dbReference type="ChEBI" id="CHEBI:30879"/>
        <dbReference type="ChEBI" id="CHEBI:35924"/>
        <dbReference type="ChEBI" id="CHEBI:50058"/>
        <dbReference type="EC" id="1.11.1.24"/>
    </reaction>
</comment>
<dbReference type="Gene3D" id="3.40.30.10">
    <property type="entry name" value="Glutaredoxin"/>
    <property type="match status" value="1"/>
</dbReference>
<sequence>MTDAATQLPAATLDLPLALSGGTQTNLRDHAGQWLVIYFYPKDSTPGCTTEGLDFNALLPQFKKAGAAVLGVSRDSVKSHDNFCAKQGFAFPLVSDGDEALCRAFDVIKEKNMYGKQVLGIERSTFLLSPEGRIVQEWRKVKVAGHAEAVLAALKAHAKQ</sequence>
<accession>A0A2S7DXZ6</accession>
<comment type="subunit">
    <text evidence="2">Monomer.</text>
</comment>
<dbReference type="FunFam" id="3.40.30.10:FF:000007">
    <property type="entry name" value="Thioredoxin-dependent thiol peroxidase"/>
    <property type="match status" value="1"/>
</dbReference>
<dbReference type="InterPro" id="IPR013766">
    <property type="entry name" value="Thioredoxin_domain"/>
</dbReference>
<keyword evidence="4" id="KW-0575">Peroxidase</keyword>
<dbReference type="InterPro" id="IPR050924">
    <property type="entry name" value="Peroxiredoxin_BCP/PrxQ"/>
</dbReference>
<evidence type="ECO:0000256" key="10">
    <source>
        <dbReference type="ARBA" id="ARBA00038489"/>
    </source>
</evidence>
<proteinExistence type="inferred from homology"/>
<reference evidence="13 14" key="1">
    <citation type="submission" date="2016-08" db="EMBL/GenBank/DDBJ databases">
        <authorList>
            <person name="Seilhamer J.J."/>
        </authorList>
    </citation>
    <scope>NUCLEOTIDE SEQUENCE [LARGE SCALE GENOMIC DNA]</scope>
    <source>
        <strain evidence="13 14">CFBP2542</strain>
    </source>
</reference>
<evidence type="ECO:0000256" key="12">
    <source>
        <dbReference type="ARBA" id="ARBA00049091"/>
    </source>
</evidence>
<comment type="similarity">
    <text evidence="10">Belongs to the peroxiredoxin family. BCP/PrxQ subfamily.</text>
</comment>
<evidence type="ECO:0000313" key="14">
    <source>
        <dbReference type="Proteomes" id="UP000239561"/>
    </source>
</evidence>
<dbReference type="PANTHER" id="PTHR42801">
    <property type="entry name" value="THIOREDOXIN-DEPENDENT PEROXIDE REDUCTASE"/>
    <property type="match status" value="1"/>
</dbReference>
<dbReference type="GO" id="GO:0005737">
    <property type="term" value="C:cytoplasm"/>
    <property type="evidence" value="ECO:0007669"/>
    <property type="project" value="TreeGrafter"/>
</dbReference>
<comment type="caution">
    <text evidence="13">The sequence shown here is derived from an EMBL/GenBank/DDBJ whole genome shotgun (WGS) entry which is preliminary data.</text>
</comment>
<dbReference type="Pfam" id="PF00578">
    <property type="entry name" value="AhpC-TSA"/>
    <property type="match status" value="1"/>
</dbReference>
<dbReference type="AlphaFoldDB" id="A0A2S7DXZ6"/>
<dbReference type="PROSITE" id="PS51352">
    <property type="entry name" value="THIOREDOXIN_2"/>
    <property type="match status" value="1"/>
</dbReference>
<gene>
    <name evidence="13" type="ORF">XcuCFBP2542_00105</name>
</gene>
<keyword evidence="5" id="KW-0049">Antioxidant</keyword>
<evidence type="ECO:0000256" key="9">
    <source>
        <dbReference type="ARBA" id="ARBA00032824"/>
    </source>
</evidence>
<evidence type="ECO:0000256" key="6">
    <source>
        <dbReference type="ARBA" id="ARBA00023002"/>
    </source>
</evidence>
<dbReference type="PANTHER" id="PTHR42801:SF4">
    <property type="entry name" value="AHPC_TSA FAMILY PROTEIN"/>
    <property type="match status" value="1"/>
</dbReference>
<evidence type="ECO:0000256" key="5">
    <source>
        <dbReference type="ARBA" id="ARBA00022862"/>
    </source>
</evidence>
<dbReference type="InterPro" id="IPR000866">
    <property type="entry name" value="AhpC/TSA"/>
</dbReference>
<dbReference type="RefSeq" id="WP_104601621.1">
    <property type="nucleotide sequence ID" value="NZ_CP033326.1"/>
</dbReference>
<keyword evidence="7" id="KW-1015">Disulfide bond</keyword>
<dbReference type="InterPro" id="IPR036249">
    <property type="entry name" value="Thioredoxin-like_sf"/>
</dbReference>
<dbReference type="EMBL" id="MDED01000001">
    <property type="protein sequence ID" value="PPU78651.1"/>
    <property type="molecule type" value="Genomic_DNA"/>
</dbReference>
<comment type="function">
    <text evidence="1">Thiol-specific peroxidase that catalyzes the reduction of hydrogen peroxide and organic hydroperoxides to water and alcohols, respectively. Plays a role in cell protection against oxidative stress by detoxifying peroxides and as sensor of hydrogen peroxide-mediated signaling events.</text>
</comment>